<dbReference type="InterPro" id="IPR000700">
    <property type="entry name" value="PAS-assoc_C"/>
</dbReference>
<proteinExistence type="predicted"/>
<dbReference type="Pfam" id="PF08447">
    <property type="entry name" value="PAS_3"/>
    <property type="match status" value="1"/>
</dbReference>
<dbReference type="InterPro" id="IPR029016">
    <property type="entry name" value="GAF-like_dom_sf"/>
</dbReference>
<dbReference type="Proteomes" id="UP000316371">
    <property type="component" value="Unassembled WGS sequence"/>
</dbReference>
<dbReference type="Gene3D" id="3.30.450.40">
    <property type="match status" value="1"/>
</dbReference>
<dbReference type="PROSITE" id="PS50109">
    <property type="entry name" value="HIS_KIN"/>
    <property type="match status" value="1"/>
</dbReference>
<comment type="catalytic activity">
    <reaction evidence="1">
        <text>ATP + protein L-histidine = ADP + protein N-phospho-L-histidine.</text>
        <dbReference type="EC" id="2.7.13.3"/>
    </reaction>
</comment>
<keyword evidence="3" id="KW-0597">Phosphoprotein</keyword>
<sequence length="545" mass="62566">MKKSNISKNLLFTQKHFDLLVQLYQNSFVDTVLVADFYNIITETLVDGLSIDRASYWELLEDRLVCINLFDKNKGCHSLSNDIQARDLPNYFQALNNGIAIVADDARTNDYTKELKYSYLIPNGITDMLDLPIRENGSITGVLCCEHRDQTRNWSESDLAFAKAIADILIVMIAQYKRRKTELKLIDSERKLSLITDNSTDGFVVFENSIVTYISPSYRKLLGYSENELQHFSLQEVYSHIHPDEVEGVREFINEHLAKQAANFKYEFRIKGKLDKYFWREDTASVLYEHGQYTKYILISRDITAQKNAEIKIQKLYSISKIQNKKLLDFTHIISHNIRSNTSNMAMIIELMADTTDEVEKKEYFELLKESNYKLSETIQYLNDTISLKLNVKQQKVVVNLKSIIEKSLIGINVIIRNQRVLVNVNIAEDIFIRTIPSYFESIIFNLVTNAIKYKSPHCDPIITINTTKITAQQYRISVIDNGLGIDMTRNGDKIFGMYKTFHGNPDAVGLGLFMTKNHVEALGGTIAVSSEVGIGSEFKFTLYE</sequence>
<dbReference type="PRINTS" id="PR00344">
    <property type="entry name" value="BCTRLSENSOR"/>
</dbReference>
<dbReference type="InterPro" id="IPR003018">
    <property type="entry name" value="GAF"/>
</dbReference>
<dbReference type="SUPFAM" id="SSF55785">
    <property type="entry name" value="PYP-like sensor domain (PAS domain)"/>
    <property type="match status" value="1"/>
</dbReference>
<name>A0A553E721_9FLAO</name>
<dbReference type="InterPro" id="IPR035965">
    <property type="entry name" value="PAS-like_dom_sf"/>
</dbReference>
<dbReference type="PANTHER" id="PTHR43304">
    <property type="entry name" value="PHYTOCHROME-LIKE PROTEIN CPH1"/>
    <property type="match status" value="1"/>
</dbReference>
<dbReference type="PANTHER" id="PTHR43304:SF1">
    <property type="entry name" value="PAC DOMAIN-CONTAINING PROTEIN"/>
    <property type="match status" value="1"/>
</dbReference>
<dbReference type="GO" id="GO:0004673">
    <property type="term" value="F:protein histidine kinase activity"/>
    <property type="evidence" value="ECO:0007669"/>
    <property type="project" value="UniProtKB-EC"/>
</dbReference>
<evidence type="ECO:0000256" key="1">
    <source>
        <dbReference type="ARBA" id="ARBA00000085"/>
    </source>
</evidence>
<evidence type="ECO:0000259" key="8">
    <source>
        <dbReference type="PROSITE" id="PS50113"/>
    </source>
</evidence>
<dbReference type="SMART" id="SM00091">
    <property type="entry name" value="PAS"/>
    <property type="match status" value="1"/>
</dbReference>
<dbReference type="SMART" id="SM00065">
    <property type="entry name" value="GAF"/>
    <property type="match status" value="1"/>
</dbReference>
<dbReference type="InterPro" id="IPR013655">
    <property type="entry name" value="PAS_fold_3"/>
</dbReference>
<dbReference type="Pfam" id="PF01590">
    <property type="entry name" value="GAF"/>
    <property type="match status" value="1"/>
</dbReference>
<accession>A0A553E721</accession>
<dbReference type="EMBL" id="VJZT01000004">
    <property type="protein sequence ID" value="TRX40795.1"/>
    <property type="molecule type" value="Genomic_DNA"/>
</dbReference>
<dbReference type="InterPro" id="IPR000014">
    <property type="entry name" value="PAS"/>
</dbReference>
<dbReference type="Pfam" id="PF02518">
    <property type="entry name" value="HATPase_c"/>
    <property type="match status" value="1"/>
</dbReference>
<evidence type="ECO:0000256" key="2">
    <source>
        <dbReference type="ARBA" id="ARBA00012438"/>
    </source>
</evidence>
<dbReference type="Gene3D" id="3.30.565.10">
    <property type="entry name" value="Histidine kinase-like ATPase, C-terminal domain"/>
    <property type="match status" value="1"/>
</dbReference>
<dbReference type="SMART" id="SM00086">
    <property type="entry name" value="PAC"/>
    <property type="match status" value="1"/>
</dbReference>
<dbReference type="InterPro" id="IPR003594">
    <property type="entry name" value="HATPase_dom"/>
</dbReference>
<organism evidence="9 10">
    <name type="scientific">Flavobacterium restrictum</name>
    <dbReference type="NCBI Taxonomy" id="2594428"/>
    <lineage>
        <taxon>Bacteria</taxon>
        <taxon>Pseudomonadati</taxon>
        <taxon>Bacteroidota</taxon>
        <taxon>Flavobacteriia</taxon>
        <taxon>Flavobacteriales</taxon>
        <taxon>Flavobacteriaceae</taxon>
        <taxon>Flavobacterium</taxon>
    </lineage>
</organism>
<dbReference type="PROSITE" id="PS50112">
    <property type="entry name" value="PAS"/>
    <property type="match status" value="1"/>
</dbReference>
<dbReference type="SUPFAM" id="SSF55781">
    <property type="entry name" value="GAF domain-like"/>
    <property type="match status" value="1"/>
</dbReference>
<dbReference type="NCBIfam" id="TIGR00229">
    <property type="entry name" value="sensory_box"/>
    <property type="match status" value="1"/>
</dbReference>
<feature type="domain" description="PAC" evidence="8">
    <location>
        <begin position="264"/>
        <end position="315"/>
    </location>
</feature>
<evidence type="ECO:0000256" key="4">
    <source>
        <dbReference type="ARBA" id="ARBA00022679"/>
    </source>
</evidence>
<evidence type="ECO:0000259" key="7">
    <source>
        <dbReference type="PROSITE" id="PS50112"/>
    </source>
</evidence>
<evidence type="ECO:0000256" key="5">
    <source>
        <dbReference type="ARBA" id="ARBA00022777"/>
    </source>
</evidence>
<comment type="caution">
    <text evidence="9">The sequence shown here is derived from an EMBL/GenBank/DDBJ whole genome shotgun (WGS) entry which is preliminary data.</text>
</comment>
<dbReference type="AlphaFoldDB" id="A0A553E721"/>
<dbReference type="CDD" id="cd00130">
    <property type="entry name" value="PAS"/>
    <property type="match status" value="1"/>
</dbReference>
<dbReference type="InterPro" id="IPR001610">
    <property type="entry name" value="PAC"/>
</dbReference>
<dbReference type="PROSITE" id="PS50113">
    <property type="entry name" value="PAC"/>
    <property type="match status" value="1"/>
</dbReference>
<gene>
    <name evidence="9" type="ORF">FNW21_05705</name>
</gene>
<reference evidence="9 10" key="1">
    <citation type="submission" date="2019-07" db="EMBL/GenBank/DDBJ databases">
        <title>Novel species of Flavobacterium.</title>
        <authorList>
            <person name="Liu Q."/>
            <person name="Xin Y.-H."/>
        </authorList>
    </citation>
    <scope>NUCLEOTIDE SEQUENCE [LARGE SCALE GENOMIC DNA]</scope>
    <source>
        <strain evidence="9 10">LB1R34</strain>
    </source>
</reference>
<dbReference type="Gene3D" id="3.30.450.20">
    <property type="entry name" value="PAS domain"/>
    <property type="match status" value="1"/>
</dbReference>
<protein>
    <recommendedName>
        <fullName evidence="2">histidine kinase</fullName>
        <ecNumber evidence="2">2.7.13.3</ecNumber>
    </recommendedName>
</protein>
<keyword evidence="4" id="KW-0808">Transferase</keyword>
<keyword evidence="10" id="KW-1185">Reference proteome</keyword>
<feature type="domain" description="Histidine kinase" evidence="6">
    <location>
        <begin position="333"/>
        <end position="545"/>
    </location>
</feature>
<evidence type="ECO:0000259" key="6">
    <source>
        <dbReference type="PROSITE" id="PS50109"/>
    </source>
</evidence>
<dbReference type="InterPro" id="IPR036890">
    <property type="entry name" value="HATPase_C_sf"/>
</dbReference>
<keyword evidence="5" id="KW-0418">Kinase</keyword>
<dbReference type="SMART" id="SM00387">
    <property type="entry name" value="HATPase_c"/>
    <property type="match status" value="1"/>
</dbReference>
<evidence type="ECO:0000313" key="10">
    <source>
        <dbReference type="Proteomes" id="UP000316371"/>
    </source>
</evidence>
<feature type="domain" description="PAS" evidence="7">
    <location>
        <begin position="203"/>
        <end position="260"/>
    </location>
</feature>
<dbReference type="InterPro" id="IPR005467">
    <property type="entry name" value="His_kinase_dom"/>
</dbReference>
<dbReference type="EC" id="2.7.13.3" evidence="2"/>
<dbReference type="OrthoDB" id="5522855at2"/>
<evidence type="ECO:0000256" key="3">
    <source>
        <dbReference type="ARBA" id="ARBA00022553"/>
    </source>
</evidence>
<dbReference type="InterPro" id="IPR052162">
    <property type="entry name" value="Sensor_kinase/Photoreceptor"/>
</dbReference>
<dbReference type="SUPFAM" id="SSF55874">
    <property type="entry name" value="ATPase domain of HSP90 chaperone/DNA topoisomerase II/histidine kinase"/>
    <property type="match status" value="1"/>
</dbReference>
<dbReference type="InterPro" id="IPR004358">
    <property type="entry name" value="Sig_transdc_His_kin-like_C"/>
</dbReference>
<dbReference type="RefSeq" id="WP_144255779.1">
    <property type="nucleotide sequence ID" value="NZ_VJZT01000004.1"/>
</dbReference>
<evidence type="ECO:0000313" key="9">
    <source>
        <dbReference type="EMBL" id="TRX40795.1"/>
    </source>
</evidence>